<dbReference type="AlphaFoldDB" id="A0A1D2NGN9"/>
<feature type="chain" id="PRO_5008905538" description="DM13 domain-containing protein" evidence="1">
    <location>
        <begin position="18"/>
        <end position="232"/>
    </location>
</feature>
<feature type="signal peptide" evidence="1">
    <location>
        <begin position="1"/>
        <end position="17"/>
    </location>
</feature>
<evidence type="ECO:0000313" key="4">
    <source>
        <dbReference type="Proteomes" id="UP000094527"/>
    </source>
</evidence>
<evidence type="ECO:0000256" key="1">
    <source>
        <dbReference type="SAM" id="SignalP"/>
    </source>
</evidence>
<name>A0A1D2NGN9_ORCCI</name>
<reference evidence="3 4" key="1">
    <citation type="journal article" date="2016" name="Genome Biol. Evol.">
        <title>Gene Family Evolution Reflects Adaptation to Soil Environmental Stressors in the Genome of the Collembolan Orchesella cincta.</title>
        <authorList>
            <person name="Faddeeva-Vakhrusheva A."/>
            <person name="Derks M.F."/>
            <person name="Anvar S.Y."/>
            <person name="Agamennone V."/>
            <person name="Suring W."/>
            <person name="Smit S."/>
            <person name="van Straalen N.M."/>
            <person name="Roelofs D."/>
        </authorList>
    </citation>
    <scope>NUCLEOTIDE SEQUENCE [LARGE SCALE GENOMIC DNA]</scope>
    <source>
        <tissue evidence="3">Mixed pool</tissue>
    </source>
</reference>
<dbReference type="OrthoDB" id="6485817at2759"/>
<protein>
    <recommendedName>
        <fullName evidence="2">DM13 domain-containing protein</fullName>
    </recommendedName>
</protein>
<dbReference type="PROSITE" id="PS51549">
    <property type="entry name" value="DM13"/>
    <property type="match status" value="1"/>
</dbReference>
<evidence type="ECO:0000259" key="2">
    <source>
        <dbReference type="PROSITE" id="PS51549"/>
    </source>
</evidence>
<keyword evidence="4" id="KW-1185">Reference proteome</keyword>
<dbReference type="Proteomes" id="UP000094527">
    <property type="component" value="Unassembled WGS sequence"/>
</dbReference>
<feature type="domain" description="DM13" evidence="2">
    <location>
        <begin position="23"/>
        <end position="150"/>
    </location>
</feature>
<dbReference type="InterPro" id="IPR019545">
    <property type="entry name" value="DM13_domain"/>
</dbReference>
<dbReference type="EMBL" id="LJIJ01000043">
    <property type="protein sequence ID" value="ODN04428.1"/>
    <property type="molecule type" value="Genomic_DNA"/>
</dbReference>
<comment type="caution">
    <text evidence="3">The sequence shown here is derived from an EMBL/GenBank/DDBJ whole genome shotgun (WGS) entry which is preliminary data.</text>
</comment>
<sequence>MEKLCIFVLFFISTILATSNVQGEEEKLLKLGDLISCEHGVKGTVYAKNMQQIVIEEFTYDPQKAAGDGVWFMGMLETATRITPGRETGDRNWIIPFPDSACHPLDMQKTKDQWKNERLELTLPIKLTDYETIGLYAYAICTNIGHVRVKKSEVSSLPPIPAGVEAKGDCKADYDRFGDEQKKKDLKCTTKTSTHYALDSCGGQAAPNPNLPMVMVIVGVTFFGFMSKNTLI</sequence>
<organism evidence="3 4">
    <name type="scientific">Orchesella cincta</name>
    <name type="common">Springtail</name>
    <name type="synonym">Podura cincta</name>
    <dbReference type="NCBI Taxonomy" id="48709"/>
    <lineage>
        <taxon>Eukaryota</taxon>
        <taxon>Metazoa</taxon>
        <taxon>Ecdysozoa</taxon>
        <taxon>Arthropoda</taxon>
        <taxon>Hexapoda</taxon>
        <taxon>Collembola</taxon>
        <taxon>Entomobryomorpha</taxon>
        <taxon>Entomobryoidea</taxon>
        <taxon>Orchesellidae</taxon>
        <taxon>Orchesellinae</taxon>
        <taxon>Orchesella</taxon>
    </lineage>
</organism>
<proteinExistence type="predicted"/>
<accession>A0A1D2NGN9</accession>
<evidence type="ECO:0000313" key="3">
    <source>
        <dbReference type="EMBL" id="ODN04428.1"/>
    </source>
</evidence>
<gene>
    <name evidence="3" type="ORF">Ocin01_02241</name>
</gene>
<dbReference type="SMART" id="SM00686">
    <property type="entry name" value="DM13"/>
    <property type="match status" value="1"/>
</dbReference>
<keyword evidence="1" id="KW-0732">Signal</keyword>